<gene>
    <name evidence="1" type="ORF">SY84_01600</name>
</gene>
<name>A0A0F7JIV9_9DEIO</name>
<dbReference type="AlphaFoldDB" id="A0A0F7JIV9"/>
<protein>
    <submittedName>
        <fullName evidence="1">Uncharacterized protein</fullName>
    </submittedName>
</protein>
<proteinExistence type="predicted"/>
<reference evidence="1 2" key="1">
    <citation type="submission" date="2015-01" db="EMBL/GenBank/DDBJ databases">
        <title>Deinococcus soli/N5/whole genome sequencing.</title>
        <authorList>
            <person name="Kim M.K."/>
            <person name="Srinivasan S."/>
            <person name="Lee J.-J."/>
        </authorList>
    </citation>
    <scope>NUCLEOTIDE SEQUENCE [LARGE SCALE GENOMIC DNA]</scope>
    <source>
        <strain evidence="1 2">N5</strain>
    </source>
</reference>
<accession>A0A0F7JIV9</accession>
<evidence type="ECO:0000313" key="1">
    <source>
        <dbReference type="EMBL" id="AKH15956.1"/>
    </source>
</evidence>
<evidence type="ECO:0000313" key="2">
    <source>
        <dbReference type="Proteomes" id="UP000034024"/>
    </source>
</evidence>
<organism evidence="1 2">
    <name type="scientific">Deinococcus soli</name>
    <name type="common">ex Cha et al. 2016</name>
    <dbReference type="NCBI Taxonomy" id="1309411"/>
    <lineage>
        <taxon>Bacteria</taxon>
        <taxon>Thermotogati</taxon>
        <taxon>Deinococcota</taxon>
        <taxon>Deinococci</taxon>
        <taxon>Deinococcales</taxon>
        <taxon>Deinococcaceae</taxon>
        <taxon>Deinococcus</taxon>
    </lineage>
</organism>
<dbReference type="PATRIC" id="fig|1309411.5.peg.332"/>
<dbReference type="KEGG" id="dch:SY84_01600"/>
<dbReference type="EMBL" id="CP011389">
    <property type="protein sequence ID" value="AKH15956.1"/>
    <property type="molecule type" value="Genomic_DNA"/>
</dbReference>
<keyword evidence="2" id="KW-1185">Reference proteome</keyword>
<sequence>MLASIQRSVTLQCEVTVIVRAWGLLTVEANMADFFAFLRLFLSGVKGLDAATPEERDAQYARSLGLLRRVVQASLVNPEDAELLTVADLPVIANAIFELNRLGDVAGGLLGLLGAWQQAVVSARESAAGTSPSPNSSPS</sequence>
<dbReference type="Proteomes" id="UP000034024">
    <property type="component" value="Chromosome"/>
</dbReference>